<dbReference type="SUPFAM" id="SSF46785">
    <property type="entry name" value="Winged helix' DNA-binding domain"/>
    <property type="match status" value="1"/>
</dbReference>
<sequence length="314" mass="34530">MAHSTERLFSLLSCLQSGRPMSGRELAARLDVDVRTVRRDIARLRDMGYRVDAGPGPHGAYELRASAAMPPLVLSDEEAVALVVGMALATARSGLTGTARSAGDEDPAQSALGKLTRVLPRPLAATCRRVTEALTTSPEVTVPVDAGLLATLAQGAEQGRTAMLELSDGTTPEVQPHRLLLRRRRWYLLARAHDTWAVHRLDGIRSCTLTRTSFAPHPLAPGREAEELERLLPDRRIRVRIRFEADSAAVIDRFRNEEPDVIKDGPRHVILTARVDSLEWAAMLATLVDEAFTVLEPNELKQRCHTLARRLANA</sequence>
<dbReference type="PANTHER" id="PTHR34580:SF3">
    <property type="entry name" value="PROTEIN PAFB"/>
    <property type="match status" value="1"/>
</dbReference>
<dbReference type="InterPro" id="IPR026881">
    <property type="entry name" value="WYL_dom"/>
</dbReference>
<keyword evidence="5" id="KW-1185">Reference proteome</keyword>
<dbReference type="InterPro" id="IPR036390">
    <property type="entry name" value="WH_DNA-bd_sf"/>
</dbReference>
<dbReference type="InterPro" id="IPR057727">
    <property type="entry name" value="WCX_dom"/>
</dbReference>
<evidence type="ECO:0000256" key="2">
    <source>
        <dbReference type="ARBA" id="ARBA00023163"/>
    </source>
</evidence>
<evidence type="ECO:0000259" key="3">
    <source>
        <dbReference type="PROSITE" id="PS51000"/>
    </source>
</evidence>
<dbReference type="Pfam" id="PF08279">
    <property type="entry name" value="HTH_11"/>
    <property type="match status" value="1"/>
</dbReference>
<dbReference type="EMBL" id="BAAATE010000032">
    <property type="protein sequence ID" value="GAA2690873.1"/>
    <property type="molecule type" value="Genomic_DNA"/>
</dbReference>
<reference evidence="4 5" key="1">
    <citation type="journal article" date="2019" name="Int. J. Syst. Evol. Microbiol.">
        <title>The Global Catalogue of Microorganisms (GCM) 10K type strain sequencing project: providing services to taxonomists for standard genome sequencing and annotation.</title>
        <authorList>
            <consortium name="The Broad Institute Genomics Platform"/>
            <consortium name="The Broad Institute Genome Sequencing Center for Infectious Disease"/>
            <person name="Wu L."/>
            <person name="Ma J."/>
        </authorList>
    </citation>
    <scope>NUCLEOTIDE SEQUENCE [LARGE SCALE GENOMIC DNA]</scope>
    <source>
        <strain evidence="4 5">JCM 6835</strain>
    </source>
</reference>
<dbReference type="InterPro" id="IPR051534">
    <property type="entry name" value="CBASS_pafABC_assoc_protein"/>
</dbReference>
<protein>
    <submittedName>
        <fullName evidence="4">YafY family protein</fullName>
    </submittedName>
</protein>
<evidence type="ECO:0000313" key="5">
    <source>
        <dbReference type="Proteomes" id="UP001501666"/>
    </source>
</evidence>
<dbReference type="Gene3D" id="1.10.10.10">
    <property type="entry name" value="Winged helix-like DNA-binding domain superfamily/Winged helix DNA-binding domain"/>
    <property type="match status" value="1"/>
</dbReference>
<gene>
    <name evidence="4" type="ORF">GCM10010412_080740</name>
</gene>
<feature type="domain" description="HTH deoR-type" evidence="3">
    <location>
        <begin position="4"/>
        <end position="59"/>
    </location>
</feature>
<dbReference type="PROSITE" id="PS51000">
    <property type="entry name" value="HTH_DEOR_2"/>
    <property type="match status" value="1"/>
</dbReference>
<dbReference type="Proteomes" id="UP001501666">
    <property type="component" value="Unassembled WGS sequence"/>
</dbReference>
<evidence type="ECO:0000313" key="4">
    <source>
        <dbReference type="EMBL" id="GAA2690873.1"/>
    </source>
</evidence>
<dbReference type="RefSeq" id="WP_346154180.1">
    <property type="nucleotide sequence ID" value="NZ_BAAATE010000032.1"/>
</dbReference>
<comment type="caution">
    <text evidence="4">The sequence shown here is derived from an EMBL/GenBank/DDBJ whole genome shotgun (WGS) entry which is preliminary data.</text>
</comment>
<organism evidence="4 5">
    <name type="scientific">Nonomuraea recticatena</name>
    <dbReference type="NCBI Taxonomy" id="46178"/>
    <lineage>
        <taxon>Bacteria</taxon>
        <taxon>Bacillati</taxon>
        <taxon>Actinomycetota</taxon>
        <taxon>Actinomycetes</taxon>
        <taxon>Streptosporangiales</taxon>
        <taxon>Streptosporangiaceae</taxon>
        <taxon>Nonomuraea</taxon>
    </lineage>
</organism>
<dbReference type="InterPro" id="IPR001034">
    <property type="entry name" value="DeoR_HTH"/>
</dbReference>
<dbReference type="PROSITE" id="PS52050">
    <property type="entry name" value="WYL"/>
    <property type="match status" value="1"/>
</dbReference>
<name>A0ABN3T192_9ACTN</name>
<dbReference type="PIRSF" id="PIRSF016838">
    <property type="entry name" value="PafC"/>
    <property type="match status" value="1"/>
</dbReference>
<keyword evidence="1" id="KW-0805">Transcription regulation</keyword>
<dbReference type="InterPro" id="IPR013196">
    <property type="entry name" value="HTH_11"/>
</dbReference>
<dbReference type="PANTHER" id="PTHR34580">
    <property type="match status" value="1"/>
</dbReference>
<evidence type="ECO:0000256" key="1">
    <source>
        <dbReference type="ARBA" id="ARBA00023015"/>
    </source>
</evidence>
<proteinExistence type="predicted"/>
<accession>A0ABN3T192</accession>
<dbReference type="InterPro" id="IPR036388">
    <property type="entry name" value="WH-like_DNA-bd_sf"/>
</dbReference>
<dbReference type="InterPro" id="IPR028349">
    <property type="entry name" value="PafC-like"/>
</dbReference>
<keyword evidence="2" id="KW-0804">Transcription</keyword>
<dbReference type="Pfam" id="PF13280">
    <property type="entry name" value="WYL"/>
    <property type="match status" value="1"/>
</dbReference>
<dbReference type="Pfam" id="PF25583">
    <property type="entry name" value="WCX"/>
    <property type="match status" value="1"/>
</dbReference>